<dbReference type="InterPro" id="IPR047187">
    <property type="entry name" value="SF1_C_Upf1"/>
</dbReference>
<evidence type="ECO:0000256" key="1">
    <source>
        <dbReference type="ARBA" id="ARBA00022722"/>
    </source>
</evidence>
<feature type="domain" description="DNA2/NAM7 helicase-like C-terminal" evidence="10">
    <location>
        <begin position="1035"/>
        <end position="1218"/>
    </location>
</feature>
<dbReference type="Pfam" id="PF13604">
    <property type="entry name" value="AAA_30"/>
    <property type="match status" value="1"/>
</dbReference>
<dbReference type="GO" id="GO:0043139">
    <property type="term" value="F:5'-3' DNA helicase activity"/>
    <property type="evidence" value="ECO:0007669"/>
    <property type="project" value="TreeGrafter"/>
</dbReference>
<name>A0A9D1ZS04_9MICC</name>
<keyword evidence="1" id="KW-0540">Nuclease</keyword>
<evidence type="ECO:0000259" key="9">
    <source>
        <dbReference type="Pfam" id="PF12705"/>
    </source>
</evidence>
<dbReference type="CDD" id="cd18808">
    <property type="entry name" value="SF1_C_Upf1"/>
    <property type="match status" value="1"/>
</dbReference>
<protein>
    <submittedName>
        <fullName evidence="11">AAA family ATPase</fullName>
    </submittedName>
</protein>
<organism evidence="11 12">
    <name type="scientific">Candidatus Rothia avicola</name>
    <dbReference type="NCBI Taxonomy" id="2840478"/>
    <lineage>
        <taxon>Bacteria</taxon>
        <taxon>Bacillati</taxon>
        <taxon>Actinomycetota</taxon>
        <taxon>Actinomycetes</taxon>
        <taxon>Micrococcales</taxon>
        <taxon>Micrococcaceae</taxon>
        <taxon>Rothia</taxon>
    </lineage>
</organism>
<reference evidence="11" key="1">
    <citation type="journal article" date="2021" name="PeerJ">
        <title>Extensive microbial diversity within the chicken gut microbiome revealed by metagenomics and culture.</title>
        <authorList>
            <person name="Gilroy R."/>
            <person name="Ravi A."/>
            <person name="Getino M."/>
            <person name="Pursley I."/>
            <person name="Horton D.L."/>
            <person name="Alikhan N.F."/>
            <person name="Baker D."/>
            <person name="Gharbi K."/>
            <person name="Hall N."/>
            <person name="Watson M."/>
            <person name="Adriaenssens E.M."/>
            <person name="Foster-Nyarko E."/>
            <person name="Jarju S."/>
            <person name="Secka A."/>
            <person name="Antonio M."/>
            <person name="Oren A."/>
            <person name="Chaudhuri R.R."/>
            <person name="La Ragione R."/>
            <person name="Hildebrand F."/>
            <person name="Pallen M.J."/>
        </authorList>
    </citation>
    <scope>NUCLEOTIDE SEQUENCE</scope>
    <source>
        <strain evidence="11">ChiHjej12B11-9195</strain>
    </source>
</reference>
<dbReference type="SUPFAM" id="SSF52540">
    <property type="entry name" value="P-loop containing nucleoside triphosphate hydrolases"/>
    <property type="match status" value="1"/>
</dbReference>
<keyword evidence="3" id="KW-0227">DNA damage</keyword>
<accession>A0A9D1ZS04</accession>
<evidence type="ECO:0000256" key="2">
    <source>
        <dbReference type="ARBA" id="ARBA00022741"/>
    </source>
</evidence>
<keyword evidence="7" id="KW-0067">ATP-binding</keyword>
<dbReference type="Pfam" id="PF12705">
    <property type="entry name" value="PDDEXK_1"/>
    <property type="match status" value="1"/>
</dbReference>
<dbReference type="Proteomes" id="UP000824134">
    <property type="component" value="Unassembled WGS sequence"/>
</dbReference>
<proteinExistence type="predicted"/>
<dbReference type="GO" id="GO:0004527">
    <property type="term" value="F:exonuclease activity"/>
    <property type="evidence" value="ECO:0007669"/>
    <property type="project" value="UniProtKB-KW"/>
</dbReference>
<dbReference type="Pfam" id="PF13087">
    <property type="entry name" value="AAA_12"/>
    <property type="match status" value="1"/>
</dbReference>
<dbReference type="InterPro" id="IPR038726">
    <property type="entry name" value="PDDEXK_AddAB-type"/>
</dbReference>
<dbReference type="GO" id="GO:0006281">
    <property type="term" value="P:DNA repair"/>
    <property type="evidence" value="ECO:0007669"/>
    <property type="project" value="UniProtKB-KW"/>
</dbReference>
<evidence type="ECO:0000256" key="4">
    <source>
        <dbReference type="ARBA" id="ARBA00022801"/>
    </source>
</evidence>
<dbReference type="PANTHER" id="PTHR43788">
    <property type="entry name" value="DNA2/NAM7 HELICASE FAMILY MEMBER"/>
    <property type="match status" value="1"/>
</dbReference>
<dbReference type="AlphaFoldDB" id="A0A9D1ZS04"/>
<reference evidence="11" key="2">
    <citation type="submission" date="2021-04" db="EMBL/GenBank/DDBJ databases">
        <authorList>
            <person name="Gilroy R."/>
        </authorList>
    </citation>
    <scope>NUCLEOTIDE SEQUENCE</scope>
    <source>
        <strain evidence="11">ChiHjej12B11-9195</strain>
    </source>
</reference>
<dbReference type="InterPro" id="IPR050534">
    <property type="entry name" value="Coronavir_polyprotein_1ab"/>
</dbReference>
<feature type="domain" description="PD-(D/E)XK endonuclease-like" evidence="9">
    <location>
        <begin position="50"/>
        <end position="251"/>
    </location>
</feature>
<evidence type="ECO:0000256" key="6">
    <source>
        <dbReference type="ARBA" id="ARBA00022839"/>
    </source>
</evidence>
<keyword evidence="4" id="KW-0378">Hydrolase</keyword>
<evidence type="ECO:0000256" key="5">
    <source>
        <dbReference type="ARBA" id="ARBA00022806"/>
    </source>
</evidence>
<keyword evidence="2" id="KW-0547">Nucleotide-binding</keyword>
<keyword evidence="6" id="KW-0269">Exonuclease</keyword>
<dbReference type="EMBL" id="DXCN01000029">
    <property type="protein sequence ID" value="HIY94675.1"/>
    <property type="molecule type" value="Genomic_DNA"/>
</dbReference>
<dbReference type="CDD" id="cd17934">
    <property type="entry name" value="DEXXQc_Upf1-like"/>
    <property type="match status" value="1"/>
</dbReference>
<comment type="caution">
    <text evidence="11">The sequence shown here is derived from an EMBL/GenBank/DDBJ whole genome shotgun (WGS) entry which is preliminary data.</text>
</comment>
<dbReference type="InterPro" id="IPR041679">
    <property type="entry name" value="DNA2/NAM7-like_C"/>
</dbReference>
<evidence type="ECO:0000313" key="11">
    <source>
        <dbReference type="EMBL" id="HIY94675.1"/>
    </source>
</evidence>
<dbReference type="Gene3D" id="3.40.50.300">
    <property type="entry name" value="P-loop containing nucleotide triphosphate hydrolases"/>
    <property type="match status" value="2"/>
</dbReference>
<evidence type="ECO:0000259" key="10">
    <source>
        <dbReference type="Pfam" id="PF13087"/>
    </source>
</evidence>
<sequence length="1264" mass="137730">MFFIDADSAPSLPATNLEPLGQSLIYSATDLVTSAQCQFATLYTLDQALGRVSRLERIEDPQLRRAAALGEAHEQRVLDDFLQTYGSWDPASGRGVYQVEPPRSYTRQALEEKREETLEVLRAGADVVFQASFLDGSFHGRADFLVKQPDGSYRVVDTKLARTARVPALLQVAAYADQLQREGIPCDPYVSLILGNNVESLHELATLTPVFEQKRQRLIELLAAHRAPGATPVSWFAEAGSPEVTRCGRCDTCQVMVREHQDMLLTSGMTAKSRQTIYDRCGVQSIDELAALAGQPQLPALVRRYAEQAALQTGVSEPDGAVVVEREGQEHTVSYKLLPRHSLRMLPRASAGDLFMSLRSDPLWRDGKAAHPSLAWGITYLLGAVHLADQPGEEPLLSQFWASSRATEGRLLTDFLGMLHHQRHLNPGLRVYYFGAPVMAALQQLASAHGVGEAFLTDLQREGVFIDLSEVLRRSMRLSEGTRALTAIEPLYAQGLGPDPDIPVTAFADVVEAEKEGRAEQAEAMRATLTRSLYRTGLSLSQLRAWLLGLAGRSVDDELVQPAPLADLNELLVQAGRAEDETDTERVLRQFVEALDAGSDLEPQKQAVAMVATATGYHRRERRQFWWDHFNRLTAPREDWEDVRDVVLLGRLQVVADWHRPERARSTVRLLSGVARVAPGSSVKVGDSNLFAMYARPFPPFLEREARQQALTYAALHEGVLPVEAERAGAFNTEIVELEEIPEHEAGQPNLVRITVRESLKASDGEPAETYSHLPMALTPGQPIPTQAQEQALLELAARTARVLPELPASAGTDVIRRVPPRLIGGGVLPRPQDYVETHGSLATVQAIYQAVSQLDRSYVAVQGPPGSGKTFVGSHVIGHLVTAGWKVGIVAQSHAVVENMLLGCISNGRVDPDQIAKGAGKSQTPNFPWREVRNPDISRFMDEPGGRIFGGTAWDFASDRKFRFEGLDLLVIDEAGQYSLANTLAVARSAKNLLLLGDPAQLPQVTQGTHPYPVDESALGWLSAGRTVLPEEFGYFLDVTWRMHPALCAPVSDLSYEGRLASAPSGTERHLEGWEPGVYLRTIDHRGNSTASVEEADEIVALARGFLGHLWTPHLAAPEQAAPLAPSDIIVVAAYNAQVDTIRAALLEAGLADADGGGVRVGTVDKFQGQEAPVVLVSMAASSAGDSPRGTDFLLSPNRLNVALSRGMWAAVVVCSTRFTDFLPTSPEALALLGAFIRLERAALPFPDEGEAGVRPDTPTVRS</sequence>
<evidence type="ECO:0000313" key="12">
    <source>
        <dbReference type="Proteomes" id="UP000824134"/>
    </source>
</evidence>
<keyword evidence="8" id="KW-0234">DNA repair</keyword>
<evidence type="ECO:0000256" key="3">
    <source>
        <dbReference type="ARBA" id="ARBA00022763"/>
    </source>
</evidence>
<dbReference type="InterPro" id="IPR027417">
    <property type="entry name" value="P-loop_NTPase"/>
</dbReference>
<evidence type="ECO:0000256" key="8">
    <source>
        <dbReference type="ARBA" id="ARBA00023204"/>
    </source>
</evidence>
<evidence type="ECO:0000256" key="7">
    <source>
        <dbReference type="ARBA" id="ARBA00022840"/>
    </source>
</evidence>
<keyword evidence="5" id="KW-0347">Helicase</keyword>
<gene>
    <name evidence="11" type="ORF">H9821_03285</name>
</gene>
<dbReference type="PANTHER" id="PTHR43788:SF8">
    <property type="entry name" value="DNA-BINDING PROTEIN SMUBP-2"/>
    <property type="match status" value="1"/>
</dbReference>
<dbReference type="GO" id="GO:0005524">
    <property type="term" value="F:ATP binding"/>
    <property type="evidence" value="ECO:0007669"/>
    <property type="project" value="UniProtKB-KW"/>
</dbReference>